<evidence type="ECO:0000259" key="1">
    <source>
        <dbReference type="Pfam" id="PF01740"/>
    </source>
</evidence>
<feature type="domain" description="STAS" evidence="1">
    <location>
        <begin position="35"/>
        <end position="102"/>
    </location>
</feature>
<dbReference type="RefSeq" id="WP_190785174.1">
    <property type="nucleotide sequence ID" value="NZ_JACWZZ010000003.1"/>
</dbReference>
<protein>
    <recommendedName>
        <fullName evidence="1">STAS domain-containing protein</fullName>
    </recommendedName>
</protein>
<dbReference type="Gene3D" id="3.30.750.24">
    <property type="entry name" value="STAS domain"/>
    <property type="match status" value="1"/>
</dbReference>
<proteinExistence type="predicted"/>
<gene>
    <name evidence="2" type="ORF">IC231_14215</name>
</gene>
<dbReference type="Proteomes" id="UP000642468">
    <property type="component" value="Unassembled WGS sequence"/>
</dbReference>
<dbReference type="EMBL" id="JACWZZ010000003">
    <property type="protein sequence ID" value="MBD2716195.1"/>
    <property type="molecule type" value="Genomic_DNA"/>
</dbReference>
<sequence length="114" mass="12607">MFHSTSLSGTASRLYTVDMNTADPVQLARRLNSVATDDAERPCLLIDCQQLRCLRTRGVSFLVSQLLLTRAAGADVLLYNVEPVLERVLRLLRLDQLFQLWPASTASSGRTSVA</sequence>
<name>A0ABR8JK43_9BACT</name>
<evidence type="ECO:0000313" key="2">
    <source>
        <dbReference type="EMBL" id="MBD2716195.1"/>
    </source>
</evidence>
<reference evidence="2 3" key="1">
    <citation type="submission" date="2020-09" db="EMBL/GenBank/DDBJ databases">
        <authorList>
            <person name="Kim M.K."/>
        </authorList>
    </citation>
    <scope>NUCLEOTIDE SEQUENCE [LARGE SCALE GENOMIC DNA]</scope>
    <source>
        <strain evidence="2 3">BT646</strain>
    </source>
</reference>
<comment type="caution">
    <text evidence="2">The sequence shown here is derived from an EMBL/GenBank/DDBJ whole genome shotgun (WGS) entry which is preliminary data.</text>
</comment>
<dbReference type="InterPro" id="IPR002645">
    <property type="entry name" value="STAS_dom"/>
</dbReference>
<accession>A0ABR8JK43</accession>
<dbReference type="Pfam" id="PF01740">
    <property type="entry name" value="STAS"/>
    <property type="match status" value="1"/>
</dbReference>
<keyword evidence="3" id="KW-1185">Reference proteome</keyword>
<evidence type="ECO:0000313" key="3">
    <source>
        <dbReference type="Proteomes" id="UP000642468"/>
    </source>
</evidence>
<organism evidence="2 3">
    <name type="scientific">Hymenobacter duratus</name>
    <dbReference type="NCBI Taxonomy" id="2771356"/>
    <lineage>
        <taxon>Bacteria</taxon>
        <taxon>Pseudomonadati</taxon>
        <taxon>Bacteroidota</taxon>
        <taxon>Cytophagia</taxon>
        <taxon>Cytophagales</taxon>
        <taxon>Hymenobacteraceae</taxon>
        <taxon>Hymenobacter</taxon>
    </lineage>
</organism>
<dbReference type="SUPFAM" id="SSF52091">
    <property type="entry name" value="SpoIIaa-like"/>
    <property type="match status" value="1"/>
</dbReference>
<dbReference type="InterPro" id="IPR036513">
    <property type="entry name" value="STAS_dom_sf"/>
</dbReference>